<dbReference type="Pfam" id="PF02170">
    <property type="entry name" value="PAZ"/>
    <property type="match status" value="1"/>
</dbReference>
<dbReference type="Gene3D" id="3.40.50.2300">
    <property type="match status" value="1"/>
</dbReference>
<evidence type="ECO:0000259" key="1">
    <source>
        <dbReference type="PROSITE" id="PS50822"/>
    </source>
</evidence>
<dbReference type="Proteomes" id="UP001163105">
    <property type="component" value="Unassembled WGS sequence"/>
</dbReference>
<dbReference type="CDD" id="cd04657">
    <property type="entry name" value="Piwi_ago-like"/>
    <property type="match status" value="1"/>
</dbReference>
<dbReference type="SUPFAM" id="SSF53098">
    <property type="entry name" value="Ribonuclease H-like"/>
    <property type="match status" value="1"/>
</dbReference>
<organism evidence="2 3">
    <name type="scientific">Purpureocillium lavendulum</name>
    <dbReference type="NCBI Taxonomy" id="1247861"/>
    <lineage>
        <taxon>Eukaryota</taxon>
        <taxon>Fungi</taxon>
        <taxon>Dikarya</taxon>
        <taxon>Ascomycota</taxon>
        <taxon>Pezizomycotina</taxon>
        <taxon>Sordariomycetes</taxon>
        <taxon>Hypocreomycetidae</taxon>
        <taxon>Hypocreales</taxon>
        <taxon>Ophiocordycipitaceae</taxon>
        <taxon>Purpureocillium</taxon>
    </lineage>
</organism>
<sequence>MNKIAAICYLEEANCQYDTKAKTRIPLQSHLPWLSAWRNPPICFSATMRSVELGLVEEQVGIRVARLAEIVERGVAVNVDMAWIVETEEATEAAAAAEDCHSKEATEEIVGTEEVAEGTVAMGEAASGEEEDIPSGGCPAPDTAITALEERAVRSNASEISELAVRFGKASISSSLGGTRPADLLPPRPAFGSNGRAVTLWANYYAVTVKPTVFYRYTVSFTQASTKGTGDSEGGSASKPQRREVKGRKLYFACQELIKMLAATNGQQALATEFKSKIISLAKLTLAENPVCVCLPVETAAEAEEVIEATIHGPVEIPFDGLLQYLASMEVDAYDAVFPKYTEAMDVLNVIFGHGPRSNVNEISVIGSERYFAFGVGKAVANLFHDRRALIAARGFFQSARLGTGRLLLNVNVTHGVFRPSGKLDNLFDSFGLGPTLATDHVGMRKLRAFAKFIPKTRVWIDLLLSNGKPVRKGKTIQSMVTASDLSRRPPAAGKPLRFAPGYECPGPKQVEFFLSDNAGGGKYITVFEYFRQKYKRDLKDYPLVDLGSREKPMLFPAELIEVQPGQSVKANLTMNETIAMLNMACRSPFANALSISTDARETLGLDDNRLDHFGITINKALLTVTGRVLDVPMISYATAQQRLSYIQPRSGSWNMQGVRVARPGQMVTYWTFMNITNAGPDSYLVGVDQMKRFAEFLHDNMGIGFSKSPTTPADKPTHMTWEQAMRGSLELYFKWAQDQEIQHIVFILSEKDSRGLYQKIKTLGDCVFGIHTNVTTMKHMQKESNPMYWANVGLKINLKAGGVNHNLRDEVRSLKDGKMMIVGYDVTHPTNMPFKAAGGPPSLVGLVASINKDLAQWPAVSWEQPARQEMLSDQLLDAFKSRLELWQRHNGDRLPANILIFRDGVSESQFTQVLDRELPTIRLACRAKYTTTQPKLTVVVSVKRHQTRFYPTTKEDMSASGNVLNGTVVDRGITQARYWDFFLTAHHAIKGTARPAHYTVLLDEIFRERYHAKAADELERLTHELCYLFGRATKAVSICPPAYYADIVCERARAHRPEFLDVSDSDSVATVGLGTAAASRQLHDSLKDTMYYI</sequence>
<dbReference type="Gene3D" id="2.170.260.10">
    <property type="entry name" value="paz domain"/>
    <property type="match status" value="1"/>
</dbReference>
<protein>
    <submittedName>
        <fullName evidence="2">Protein argonaute 18</fullName>
    </submittedName>
</protein>
<dbReference type="Pfam" id="PF02171">
    <property type="entry name" value="Piwi"/>
    <property type="match status" value="1"/>
</dbReference>
<dbReference type="SUPFAM" id="SSF101690">
    <property type="entry name" value="PAZ domain"/>
    <property type="match status" value="1"/>
</dbReference>
<dbReference type="InterPro" id="IPR012337">
    <property type="entry name" value="RNaseH-like_sf"/>
</dbReference>
<dbReference type="InterPro" id="IPR003100">
    <property type="entry name" value="PAZ_dom"/>
</dbReference>
<feature type="domain" description="Piwi" evidence="1">
    <location>
        <begin position="744"/>
        <end position="1058"/>
    </location>
</feature>
<dbReference type="InterPro" id="IPR045246">
    <property type="entry name" value="Piwi_ago-like"/>
</dbReference>
<dbReference type="SMART" id="SM00950">
    <property type="entry name" value="Piwi"/>
    <property type="match status" value="1"/>
</dbReference>
<proteinExistence type="predicted"/>
<comment type="caution">
    <text evidence="2">The sequence shown here is derived from an EMBL/GenBank/DDBJ whole genome shotgun (WGS) entry which is preliminary data.</text>
</comment>
<dbReference type="AlphaFoldDB" id="A0AB34FCP8"/>
<dbReference type="GO" id="GO:0003723">
    <property type="term" value="F:RNA binding"/>
    <property type="evidence" value="ECO:0007669"/>
    <property type="project" value="InterPro"/>
</dbReference>
<dbReference type="Pfam" id="PF08699">
    <property type="entry name" value="ArgoL1"/>
    <property type="match status" value="1"/>
</dbReference>
<dbReference type="Gene3D" id="3.30.420.10">
    <property type="entry name" value="Ribonuclease H-like superfamily/Ribonuclease H"/>
    <property type="match status" value="1"/>
</dbReference>
<dbReference type="InterPro" id="IPR003165">
    <property type="entry name" value="Piwi"/>
</dbReference>
<dbReference type="Pfam" id="PF16486">
    <property type="entry name" value="ArgoN"/>
    <property type="match status" value="1"/>
</dbReference>
<dbReference type="PROSITE" id="PS50822">
    <property type="entry name" value="PIWI"/>
    <property type="match status" value="1"/>
</dbReference>
<dbReference type="CDD" id="cd02846">
    <property type="entry name" value="PAZ_argonaute_like"/>
    <property type="match status" value="1"/>
</dbReference>
<evidence type="ECO:0000313" key="3">
    <source>
        <dbReference type="Proteomes" id="UP001163105"/>
    </source>
</evidence>
<evidence type="ECO:0000313" key="2">
    <source>
        <dbReference type="EMBL" id="KAJ6436655.1"/>
    </source>
</evidence>
<accession>A0AB34FCP8</accession>
<dbReference type="EMBL" id="JAQHRD010000018">
    <property type="protein sequence ID" value="KAJ6436655.1"/>
    <property type="molecule type" value="Genomic_DNA"/>
</dbReference>
<name>A0AB34FCP8_9HYPO</name>
<dbReference type="InterPro" id="IPR014811">
    <property type="entry name" value="ArgoL1"/>
</dbReference>
<dbReference type="Pfam" id="PF16488">
    <property type="entry name" value="ArgoL2"/>
    <property type="match status" value="1"/>
</dbReference>
<keyword evidence="3" id="KW-1185">Reference proteome</keyword>
<dbReference type="InterPro" id="IPR032474">
    <property type="entry name" value="Argonaute_N"/>
</dbReference>
<dbReference type="InterPro" id="IPR036397">
    <property type="entry name" value="RNaseH_sf"/>
</dbReference>
<gene>
    <name evidence="2" type="primary">ELF2C</name>
    <name evidence="2" type="ORF">O9K51_10773</name>
</gene>
<dbReference type="InterPro" id="IPR032472">
    <property type="entry name" value="ArgoL2"/>
</dbReference>
<dbReference type="PANTHER" id="PTHR22891">
    <property type="entry name" value="EUKARYOTIC TRANSLATION INITIATION FACTOR 2C"/>
    <property type="match status" value="1"/>
</dbReference>
<dbReference type="InterPro" id="IPR036085">
    <property type="entry name" value="PAZ_dom_sf"/>
</dbReference>
<reference evidence="2" key="1">
    <citation type="submission" date="2023-01" db="EMBL/GenBank/DDBJ databases">
        <title>The growth and conidiation of Purpureocillium lavendulum are regulated by nitrogen source and histone H3K14 acetylation.</title>
        <authorList>
            <person name="Tang P."/>
            <person name="Han J."/>
            <person name="Zhang C."/>
            <person name="Tang P."/>
            <person name="Qi F."/>
            <person name="Zhang K."/>
            <person name="Liang L."/>
        </authorList>
    </citation>
    <scope>NUCLEOTIDE SEQUENCE</scope>
    <source>
        <strain evidence="2">YMF1.00683</strain>
    </source>
</reference>
<dbReference type="SMART" id="SM01163">
    <property type="entry name" value="DUF1785"/>
    <property type="match status" value="1"/>
</dbReference>